<evidence type="ECO:0000313" key="18">
    <source>
        <dbReference type="Proteomes" id="UP000325577"/>
    </source>
</evidence>
<keyword evidence="11" id="KW-0508">mRNA splicing</keyword>
<keyword evidence="9" id="KW-0805">Transcription regulation</keyword>
<dbReference type="Gene3D" id="2.20.70.10">
    <property type="match status" value="2"/>
</dbReference>
<organism evidence="17 18">
    <name type="scientific">Nyssa sinensis</name>
    <dbReference type="NCBI Taxonomy" id="561372"/>
    <lineage>
        <taxon>Eukaryota</taxon>
        <taxon>Viridiplantae</taxon>
        <taxon>Streptophyta</taxon>
        <taxon>Embryophyta</taxon>
        <taxon>Tracheophyta</taxon>
        <taxon>Spermatophyta</taxon>
        <taxon>Magnoliopsida</taxon>
        <taxon>eudicotyledons</taxon>
        <taxon>Gunneridae</taxon>
        <taxon>Pentapetalae</taxon>
        <taxon>asterids</taxon>
        <taxon>Cornales</taxon>
        <taxon>Nyssaceae</taxon>
        <taxon>Nyssa</taxon>
    </lineage>
</organism>
<feature type="compositionally biased region" description="Basic and acidic residues" evidence="15">
    <location>
        <begin position="396"/>
        <end position="441"/>
    </location>
</feature>
<dbReference type="InterPro" id="IPR001202">
    <property type="entry name" value="WW_dom"/>
</dbReference>
<gene>
    <name evidence="17" type="ORF">F0562_028052</name>
</gene>
<evidence type="ECO:0000256" key="7">
    <source>
        <dbReference type="ARBA" id="ARBA00022737"/>
    </source>
</evidence>
<evidence type="ECO:0000256" key="4">
    <source>
        <dbReference type="ARBA" id="ARBA00022553"/>
    </source>
</evidence>
<feature type="region of interest" description="Disordered" evidence="15">
    <location>
        <begin position="33"/>
        <end position="81"/>
    </location>
</feature>
<dbReference type="PROSITE" id="PS01159">
    <property type="entry name" value="WW_DOMAIN_1"/>
    <property type="match status" value="2"/>
</dbReference>
<keyword evidence="10" id="KW-0804">Transcription</keyword>
<dbReference type="AlphaFoldDB" id="A0A5J5B903"/>
<dbReference type="GO" id="GO:0005737">
    <property type="term" value="C:cytoplasm"/>
    <property type="evidence" value="ECO:0007669"/>
    <property type="project" value="TreeGrafter"/>
</dbReference>
<dbReference type="Pfam" id="PF00397">
    <property type="entry name" value="WW"/>
    <property type="match status" value="2"/>
</dbReference>
<evidence type="ECO:0000256" key="2">
    <source>
        <dbReference type="ARBA" id="ARBA00004463"/>
    </source>
</evidence>
<keyword evidence="18" id="KW-1185">Reference proteome</keyword>
<feature type="compositionally biased region" description="Polar residues" evidence="15">
    <location>
        <begin position="55"/>
        <end position="80"/>
    </location>
</feature>
<dbReference type="GO" id="GO:0043021">
    <property type="term" value="F:ribonucleoprotein complex binding"/>
    <property type="evidence" value="ECO:0007669"/>
    <property type="project" value="TreeGrafter"/>
</dbReference>
<feature type="compositionally biased region" description="Polar residues" evidence="15">
    <location>
        <begin position="303"/>
        <end position="312"/>
    </location>
</feature>
<dbReference type="SUPFAM" id="SSF51045">
    <property type="entry name" value="WW domain"/>
    <property type="match status" value="2"/>
</dbReference>
<dbReference type="CDD" id="cd00201">
    <property type="entry name" value="WW"/>
    <property type="match status" value="2"/>
</dbReference>
<dbReference type="Proteomes" id="UP000325577">
    <property type="component" value="Linkage Group LG15"/>
</dbReference>
<protein>
    <recommendedName>
        <fullName evidence="3">Polyglutamine-binding protein 1</fullName>
    </recommendedName>
    <alternativeName>
        <fullName evidence="13">Polyglutamine tract-binding protein 1</fullName>
    </alternativeName>
</protein>
<feature type="region of interest" description="Disordered" evidence="15">
    <location>
        <begin position="605"/>
        <end position="625"/>
    </location>
</feature>
<accession>A0A5J5B903</accession>
<feature type="domain" description="WW" evidence="16">
    <location>
        <begin position="497"/>
        <end position="531"/>
    </location>
</feature>
<evidence type="ECO:0000256" key="5">
    <source>
        <dbReference type="ARBA" id="ARBA00022588"/>
    </source>
</evidence>
<comment type="subcellular location">
    <subcellularLocation>
        <location evidence="2">Cytoplasmic granule</location>
    </subcellularLocation>
    <subcellularLocation>
        <location evidence="1">Nucleus speckle</location>
    </subcellularLocation>
</comment>
<feature type="domain" description="WW" evidence="16">
    <location>
        <begin position="452"/>
        <end position="486"/>
    </location>
</feature>
<keyword evidence="6" id="KW-0507">mRNA processing</keyword>
<evidence type="ECO:0000256" key="14">
    <source>
        <dbReference type="ARBA" id="ARBA00046362"/>
    </source>
</evidence>
<evidence type="ECO:0000256" key="8">
    <source>
        <dbReference type="ARBA" id="ARBA00022859"/>
    </source>
</evidence>
<keyword evidence="4" id="KW-0597">Phosphoprotein</keyword>
<dbReference type="InterPro" id="IPR036020">
    <property type="entry name" value="WW_dom_sf"/>
</dbReference>
<reference evidence="17 18" key="1">
    <citation type="submission" date="2019-09" db="EMBL/GenBank/DDBJ databases">
        <title>A chromosome-level genome assembly of the Chinese tupelo Nyssa sinensis.</title>
        <authorList>
            <person name="Yang X."/>
            <person name="Kang M."/>
            <person name="Yang Y."/>
            <person name="Xiong H."/>
            <person name="Wang M."/>
            <person name="Zhang Z."/>
            <person name="Wang Z."/>
            <person name="Wu H."/>
            <person name="Ma T."/>
            <person name="Liu J."/>
            <person name="Xi Z."/>
        </authorList>
    </citation>
    <scope>NUCLEOTIDE SEQUENCE [LARGE SCALE GENOMIC DNA]</scope>
    <source>
        <strain evidence="17">J267</strain>
        <tissue evidence="17">Leaf</tissue>
    </source>
</reference>
<evidence type="ECO:0000313" key="17">
    <source>
        <dbReference type="EMBL" id="KAA8538402.1"/>
    </source>
</evidence>
<dbReference type="EMBL" id="CM018038">
    <property type="protein sequence ID" value="KAA8538402.1"/>
    <property type="molecule type" value="Genomic_DNA"/>
</dbReference>
<evidence type="ECO:0000256" key="13">
    <source>
        <dbReference type="ARBA" id="ARBA00042167"/>
    </source>
</evidence>
<keyword evidence="5" id="KW-0399">Innate immunity</keyword>
<evidence type="ECO:0000256" key="12">
    <source>
        <dbReference type="ARBA" id="ARBA00023242"/>
    </source>
</evidence>
<proteinExistence type="predicted"/>
<feature type="region of interest" description="Disordered" evidence="15">
    <location>
        <begin position="391"/>
        <end position="448"/>
    </location>
</feature>
<dbReference type="SMART" id="SM00456">
    <property type="entry name" value="WW"/>
    <property type="match status" value="2"/>
</dbReference>
<evidence type="ECO:0000259" key="16">
    <source>
        <dbReference type="PROSITE" id="PS50020"/>
    </source>
</evidence>
<dbReference type="PANTHER" id="PTHR21737">
    <property type="entry name" value="POLYGLUTAMINE BINDING PROTEIN 1/MARVEL MEMBRANE-ASSOCIATING DOMAIN CONTAINING 3"/>
    <property type="match status" value="1"/>
</dbReference>
<name>A0A5J5B903_9ASTE</name>
<evidence type="ECO:0000256" key="11">
    <source>
        <dbReference type="ARBA" id="ARBA00023187"/>
    </source>
</evidence>
<dbReference type="GO" id="GO:0000380">
    <property type="term" value="P:alternative mRNA splicing, via spliceosome"/>
    <property type="evidence" value="ECO:0007669"/>
    <property type="project" value="TreeGrafter"/>
</dbReference>
<evidence type="ECO:0000256" key="10">
    <source>
        <dbReference type="ARBA" id="ARBA00023163"/>
    </source>
</evidence>
<evidence type="ECO:0000256" key="6">
    <source>
        <dbReference type="ARBA" id="ARBA00022664"/>
    </source>
</evidence>
<dbReference type="PROSITE" id="PS50020">
    <property type="entry name" value="WW_DOMAIN_2"/>
    <property type="match status" value="2"/>
</dbReference>
<evidence type="ECO:0000256" key="15">
    <source>
        <dbReference type="SAM" id="MobiDB-lite"/>
    </source>
</evidence>
<feature type="region of interest" description="Disordered" evidence="15">
    <location>
        <begin position="303"/>
        <end position="333"/>
    </location>
</feature>
<dbReference type="GO" id="GO:0045087">
    <property type="term" value="P:innate immune response"/>
    <property type="evidence" value="ECO:0007669"/>
    <property type="project" value="UniProtKB-KW"/>
</dbReference>
<dbReference type="GO" id="GO:0016607">
    <property type="term" value="C:nuclear speck"/>
    <property type="evidence" value="ECO:0007669"/>
    <property type="project" value="UniProtKB-SubCell"/>
</dbReference>
<keyword evidence="7" id="KW-0677">Repeat</keyword>
<keyword evidence="8" id="KW-0391">Immunity</keyword>
<dbReference type="OrthoDB" id="42462at2759"/>
<evidence type="ECO:0000256" key="9">
    <source>
        <dbReference type="ARBA" id="ARBA00023015"/>
    </source>
</evidence>
<dbReference type="PANTHER" id="PTHR21737:SF3">
    <property type="entry name" value="POLYGLUTAMINE-BINDING PROTEIN 1"/>
    <property type="match status" value="1"/>
</dbReference>
<feature type="region of interest" description="Disordered" evidence="15">
    <location>
        <begin position="176"/>
        <end position="196"/>
    </location>
</feature>
<evidence type="ECO:0000256" key="1">
    <source>
        <dbReference type="ARBA" id="ARBA00004324"/>
    </source>
</evidence>
<keyword evidence="12" id="KW-0539">Nucleus</keyword>
<sequence>MSALTVRTDSGFQSFLSDSVSISYLRPEKSTRFDGDSAELMDNNCDQPLPPGVQSLPNSSLAASWNSSTQYPPQSFQNSVKPHHHAHYSENNLFPVPSSTAALTPPFQSFYPHIRPSAQFNYAPYAPNLSDQIPNNFQNSHLIQPRMPTSQTFRQDTSGSVISTGIMHGIMQSHVEYDGSQPRPESLQGGGHQRFPQLDESNVLTKQADKADSNGQQEVMIGEANHRSQSGEQKCSEAFGANQDGLSSTIQHGANLLEQQSRKLNELDGSDSSASYSRLHLGSANDIETAAQDAVLREQEITTQKIIHSQRQARGASGGSEDNTDIFSGRHDPNALKEHLLKITTEHRAEMALKRDKSTFPKEGNMEIGNGYGVPGGGAYYGASRPNIVIPSQKNPELDRESEQKPVAKELPEYLKRKLRERGILKDDSAKKDPALSDNKSETQSPQTMALEKLPPGWIETKDPASGALYYYNESSGKSQWERPVEAAVNSEPTSRLPLPKDWLEAFDEATGQKYFYNTKTHISQWVHPDSSQQVASHHYDSMVSSNAANGNWGDQSSVPKKCMRCSGWGVGLVQLWGYCNHCTRVLNLPQSQYLSASFESQQQTTNAASTKEDSNKRFPKQRYL</sequence>
<evidence type="ECO:0000256" key="3">
    <source>
        <dbReference type="ARBA" id="ARBA00021117"/>
    </source>
</evidence>
<comment type="subunit">
    <text evidence="14">Interacts with POU3F2/Brn-2, ATXN1, TXNL4A, HTT and AR. Interaction with ATXN1 correlates positively with the length of the polyglutamine tract. Interacts with RNA polymerase II large subunit in a phosphorylation-dependent manner. Forms a ternary complex with ATXN1 mutant and phosphorylated RNA polymerase II. Interacts (via C-terminus) with TXNL4A and CD2BP2. Interacts (via WW domain) with ATN1 and SF3B1, and may interact with additional splice factors. Interacts (via WW domain) with WBP11; Leading to reduce interaction between PQBP1 and TXNL4A. Interacts with CAPRIN1. Interacts with DDX1. Interacts with SFPQ. Interacts with KHSRP.</text>
</comment>